<feature type="region of interest" description="Disordered" evidence="1">
    <location>
        <begin position="555"/>
        <end position="583"/>
    </location>
</feature>
<dbReference type="SUPFAM" id="SSF48464">
    <property type="entry name" value="ENTH/VHS domain"/>
    <property type="match status" value="1"/>
</dbReference>
<dbReference type="AlphaFoldDB" id="A0A8H7H2Z9"/>
<dbReference type="PROSITE" id="PS50179">
    <property type="entry name" value="VHS"/>
    <property type="match status" value="1"/>
</dbReference>
<dbReference type="GO" id="GO:0043130">
    <property type="term" value="F:ubiquitin binding"/>
    <property type="evidence" value="ECO:0007669"/>
    <property type="project" value="InterPro"/>
</dbReference>
<sequence length="1260" mass="134682">MLCFYPLATLSFATFVSARPLPLYRRQNAVTDFGSCNATPDIIFALGLDGRKDPSFQAKNNDVYNHGSALGIGVITSFICQQLNDKCKAPQATLDACASGQAAAAKVTGGAAADSFNSAFGISTNFASGTSSGAETGKEVGKSTASTTSTASASEAVSTTLEATTTSAAATATDTISSTALATASASTCPTASTVTVTVDASATASTPCPTDPVTVTVTGTGAATTSTAISTASEATTTTSAASSNEAVSTSTSSAAAPSATGPVSSLDFGSCTDPTIEFGPAFEGRKAAEFSNKPINKQEFNQPSALNIDIVTRAVCDILASKCKAPQATLDACAKGKTAASAAAAKTGAQADAFNAALGITTNFATIPAAPGGGPGTEALATTPNFGTCTNPTMEFGVGFDGRTESSFQPANKADFDHGSALNPAIIATAICDTFVNSCNANKPAIDNCTAAKAAITGLTGQATGQCSLWGQTLRDSAHHDACANRRAAFMPEEYRHQAPPTKHPNVVEKAVARESWIVVSPGAMSPDPIHRPSLENGSIRLISPQPRVVQAAPDDYRPPPPLIDPTSRTSSTGSIPHGAGPPVAVTAANPNYKIGLDLTQNAVQVTRDRPHDAASIHVPQTSREAIGHLDAAQLHAKEDRENTVLRKRNRGSGMLGSMFGTHEPRASTEEIESIHSTHAPEKEQRHGFRSLFGISRERENEKEREREREHARHRGIDNPNDRTQWEMSRLIGYTTSTSVEDWSVVMEICDRVNLNDSEAKEASKALRKDIQFGRPAVQLSAARLWAILMRNCGQYFVGHTTSRKFLGKIEEIALSPATSPVVRDRLVEVIGTSVYLLRESKNLKPYQATWKKLRLQLKLTHPVEGLEIPADDPILNPTPHRPPSSLRQLAPNELVQPDIQANIAGVTEGLAKVELEPAHPAERRSAHDGERDQRRDRNRNTQSTYGVISPEEDMRRLFEECEIARDNCRILADSLVYATPDSIATNTVIKEFREKCMKSQEIIGAQIDWATAIADRARAEQTSVNGSGEIDPTAEEQLLQALVMAHGELNDVFKTYDDLERIAISEREEAEVRARSKVELRLDRSKYQQLDGGEVYMIPSDNHGASRSQTHTPAPAPAQVLPPSHARRPLPQPTPSSPHVNSLAPPPPAPHGPRPLSRNRTPSPNLGSDFRDHSTDESSQESEIPPTLPSEKAMGKRRAEPGPEEEDEWPEHGSLLNLDNGNDGDDDDRNSKPQEVFLYDAAEERKKQRAASEAKRS</sequence>
<feature type="compositionally biased region" description="Basic and acidic residues" evidence="1">
    <location>
        <begin position="1245"/>
        <end position="1260"/>
    </location>
</feature>
<dbReference type="GO" id="GO:0007034">
    <property type="term" value="P:vacuolar transport"/>
    <property type="evidence" value="ECO:0007669"/>
    <property type="project" value="UniProtKB-ARBA"/>
</dbReference>
<dbReference type="GO" id="GO:0007015">
    <property type="term" value="P:actin filament organization"/>
    <property type="evidence" value="ECO:0007669"/>
    <property type="project" value="InterPro"/>
</dbReference>
<evidence type="ECO:0000256" key="1">
    <source>
        <dbReference type="SAM" id="MobiDB-lite"/>
    </source>
</evidence>
<feature type="signal peptide" evidence="2">
    <location>
        <begin position="1"/>
        <end position="18"/>
    </location>
</feature>
<keyword evidence="2" id="KW-0732">Signal</keyword>
<reference evidence="4" key="1">
    <citation type="submission" date="2020-09" db="EMBL/GenBank/DDBJ databases">
        <title>Comparative genome analyses of four rice-infecting Rhizoctonia solani isolates reveal extensive enrichment of homogalacturonan modification genes.</title>
        <authorList>
            <person name="Lee D.-Y."/>
            <person name="Jeon J."/>
            <person name="Kim K.-T."/>
            <person name="Cheong K."/>
            <person name="Song H."/>
            <person name="Choi G."/>
            <person name="Ko J."/>
            <person name="Opiyo S.O."/>
            <person name="Zuo S."/>
            <person name="Madhav S."/>
            <person name="Lee Y.-H."/>
            <person name="Wang G.-L."/>
        </authorList>
    </citation>
    <scope>NUCLEOTIDE SEQUENCE</scope>
    <source>
        <strain evidence="4">AG1-IA YN-7</strain>
    </source>
</reference>
<protein>
    <submittedName>
        <fullName evidence="4">GAT domain</fullName>
    </submittedName>
</protein>
<feature type="chain" id="PRO_5034317371" evidence="2">
    <location>
        <begin position="19"/>
        <end position="1260"/>
    </location>
</feature>
<proteinExistence type="predicted"/>
<feature type="compositionally biased region" description="Polar residues" evidence="1">
    <location>
        <begin position="1106"/>
        <end position="1115"/>
    </location>
</feature>
<dbReference type="GO" id="GO:0051666">
    <property type="term" value="P:actin cortical patch localization"/>
    <property type="evidence" value="ECO:0007669"/>
    <property type="project" value="TreeGrafter"/>
</dbReference>
<dbReference type="SUPFAM" id="SSF89009">
    <property type="entry name" value="GAT-like domain"/>
    <property type="match status" value="1"/>
</dbReference>
<accession>A0A8H7H2Z9</accession>
<feature type="region of interest" description="Disordered" evidence="1">
    <location>
        <begin position="918"/>
        <end position="950"/>
    </location>
</feature>
<feature type="region of interest" description="Disordered" evidence="1">
    <location>
        <begin position="700"/>
        <end position="724"/>
    </location>
</feature>
<dbReference type="EMBL" id="JACYCC010000128">
    <property type="protein sequence ID" value="KAF8675047.1"/>
    <property type="molecule type" value="Genomic_DNA"/>
</dbReference>
<organism evidence="4 5">
    <name type="scientific">Rhizoctonia solani</name>
    <dbReference type="NCBI Taxonomy" id="456999"/>
    <lineage>
        <taxon>Eukaryota</taxon>
        <taxon>Fungi</taxon>
        <taxon>Dikarya</taxon>
        <taxon>Basidiomycota</taxon>
        <taxon>Agaricomycotina</taxon>
        <taxon>Agaricomycetes</taxon>
        <taxon>Cantharellales</taxon>
        <taxon>Ceratobasidiaceae</taxon>
        <taxon>Rhizoctonia</taxon>
    </lineage>
</organism>
<feature type="region of interest" description="Disordered" evidence="1">
    <location>
        <begin position="1096"/>
        <end position="1260"/>
    </location>
</feature>
<feature type="region of interest" description="Disordered" evidence="1">
    <location>
        <begin position="871"/>
        <end position="890"/>
    </location>
</feature>
<gene>
    <name evidence="4" type="ORF">RHS04_06814</name>
</gene>
<feature type="compositionally biased region" description="Basic and acidic residues" evidence="1">
    <location>
        <begin position="918"/>
        <end position="942"/>
    </location>
</feature>
<dbReference type="Proteomes" id="UP000650582">
    <property type="component" value="Unassembled WGS sequence"/>
</dbReference>
<dbReference type="InterPro" id="IPR002014">
    <property type="entry name" value="VHS_dom"/>
</dbReference>
<dbReference type="SMART" id="SM00288">
    <property type="entry name" value="VHS"/>
    <property type="match status" value="1"/>
</dbReference>
<comment type="caution">
    <text evidence="4">The sequence shown here is derived from an EMBL/GenBank/DDBJ whole genome shotgun (WGS) entry which is preliminary data.</text>
</comment>
<evidence type="ECO:0000313" key="5">
    <source>
        <dbReference type="Proteomes" id="UP000650582"/>
    </source>
</evidence>
<evidence type="ECO:0000259" key="3">
    <source>
        <dbReference type="PROSITE" id="PS50179"/>
    </source>
</evidence>
<dbReference type="GO" id="GO:0035091">
    <property type="term" value="F:phosphatidylinositol binding"/>
    <property type="evidence" value="ECO:0007669"/>
    <property type="project" value="InterPro"/>
</dbReference>
<dbReference type="Gene3D" id="1.25.40.90">
    <property type="match status" value="1"/>
</dbReference>
<feature type="compositionally biased region" description="Low complexity" evidence="1">
    <location>
        <begin position="229"/>
        <end position="267"/>
    </location>
</feature>
<evidence type="ECO:0000313" key="4">
    <source>
        <dbReference type="EMBL" id="KAF8675047.1"/>
    </source>
</evidence>
<name>A0A8H7H2Z9_9AGAM</name>
<dbReference type="CDD" id="cd16980">
    <property type="entry name" value="VHS_Lsb5"/>
    <property type="match status" value="1"/>
</dbReference>
<dbReference type="CDD" id="cd21383">
    <property type="entry name" value="GAT_GGA_Tom1-like"/>
    <property type="match status" value="1"/>
</dbReference>
<feature type="domain" description="VHS" evidence="3">
    <location>
        <begin position="735"/>
        <end position="857"/>
    </location>
</feature>
<feature type="region of interest" description="Disordered" evidence="1">
    <location>
        <begin position="229"/>
        <end position="268"/>
    </location>
</feature>
<evidence type="ECO:0000256" key="2">
    <source>
        <dbReference type="SAM" id="SignalP"/>
    </source>
</evidence>
<dbReference type="GO" id="GO:0006897">
    <property type="term" value="P:endocytosis"/>
    <property type="evidence" value="ECO:0007669"/>
    <property type="project" value="InterPro"/>
</dbReference>
<feature type="compositionally biased region" description="Pro residues" evidence="1">
    <location>
        <begin position="1147"/>
        <end position="1156"/>
    </location>
</feature>
<dbReference type="Pfam" id="PF00790">
    <property type="entry name" value="VHS"/>
    <property type="match status" value="1"/>
</dbReference>
<dbReference type="InterPro" id="IPR045007">
    <property type="entry name" value="LSB5"/>
</dbReference>
<dbReference type="PANTHER" id="PTHR47789:SF2">
    <property type="entry name" value="VHS DOMAIN-CONTAINING PROTEIN"/>
    <property type="match status" value="1"/>
</dbReference>
<dbReference type="InterPro" id="IPR008942">
    <property type="entry name" value="ENTH_VHS"/>
</dbReference>
<dbReference type="PANTHER" id="PTHR47789">
    <property type="entry name" value="LAS SEVENTEEN-BINDING PROTEIN 5"/>
    <property type="match status" value="1"/>
</dbReference>
<dbReference type="GO" id="GO:0030479">
    <property type="term" value="C:actin cortical patch"/>
    <property type="evidence" value="ECO:0007669"/>
    <property type="project" value="TreeGrafter"/>
</dbReference>